<accession>A0A3M6PWC1</accession>
<evidence type="ECO:0000256" key="3">
    <source>
        <dbReference type="ARBA" id="ARBA00022989"/>
    </source>
</evidence>
<keyword evidence="3 7" id="KW-1133">Transmembrane helix</keyword>
<proteinExistence type="inferred from homology"/>
<evidence type="ECO:0000256" key="6">
    <source>
        <dbReference type="ARBA" id="ARBA00023316"/>
    </source>
</evidence>
<comment type="catalytic activity">
    <reaction evidence="7">
        <text>a peptidoglycan chain = a peptidoglycan chain with N-acetyl-1,6-anhydromuramyl-[peptide] at the reducing end + a peptidoglycan chain with N-acetylglucosamine at the non-reducing end.</text>
        <dbReference type="EC" id="4.2.2.29"/>
    </reaction>
</comment>
<gene>
    <name evidence="7 8" type="primary">mltG</name>
    <name evidence="8" type="ORF">EBQ26_11160</name>
</gene>
<dbReference type="GO" id="GO:0008932">
    <property type="term" value="F:lytic endotransglycosylase activity"/>
    <property type="evidence" value="ECO:0007669"/>
    <property type="project" value="UniProtKB-UniRule"/>
</dbReference>
<keyword evidence="1 7" id="KW-1003">Cell membrane</keyword>
<reference evidence="8 9" key="1">
    <citation type="submission" date="2018-10" db="EMBL/GenBank/DDBJ databases">
        <title>Comamonadaceae CDC group NO-1 genome sequencing and assembly.</title>
        <authorList>
            <person name="Bernier A.-M."/>
            <person name="Bernard K."/>
        </authorList>
    </citation>
    <scope>NUCLEOTIDE SEQUENCE [LARGE SCALE GENOMIC DNA]</scope>
    <source>
        <strain evidence="8 9">NML970147</strain>
    </source>
</reference>
<dbReference type="GO" id="GO:0071555">
    <property type="term" value="P:cell wall organization"/>
    <property type="evidence" value="ECO:0007669"/>
    <property type="project" value="UniProtKB-KW"/>
</dbReference>
<dbReference type="Gene3D" id="3.30.160.60">
    <property type="entry name" value="Classic Zinc Finger"/>
    <property type="match status" value="1"/>
</dbReference>
<comment type="similarity">
    <text evidence="7">Belongs to the transglycosylase MltG family.</text>
</comment>
<feature type="site" description="Important for catalytic activity" evidence="7">
    <location>
        <position position="227"/>
    </location>
</feature>
<dbReference type="AlphaFoldDB" id="A0A3M6PWC1"/>
<comment type="function">
    <text evidence="7">Functions as a peptidoglycan terminase that cleaves nascent peptidoglycan strands endolytically to terminate their elongation.</text>
</comment>
<dbReference type="Proteomes" id="UP000267521">
    <property type="component" value="Unassembled WGS sequence"/>
</dbReference>
<dbReference type="Pfam" id="PF02618">
    <property type="entry name" value="YceG"/>
    <property type="match status" value="1"/>
</dbReference>
<keyword evidence="5 7" id="KW-0456">Lyase</keyword>
<dbReference type="InterPro" id="IPR003770">
    <property type="entry name" value="MLTG-like"/>
</dbReference>
<keyword evidence="2 7" id="KW-0812">Transmembrane</keyword>
<evidence type="ECO:0000313" key="8">
    <source>
        <dbReference type="EMBL" id="RMW95382.1"/>
    </source>
</evidence>
<sequence length="344" mass="38225">MARAVFTRGIVVLLRRLLLLLLLVLVLAGAALGYGWWWRMQPLEIAPSPAEVTIARGASAKTVAQTLVAAGVFDVPVQGLYAWLRLSGQGSQVKAGYYEFASGDTPAQVMQRLIKGEQSLKSITFVEGWTFAQMRQLLAQQPLAHETRGLSDAQVMEKLGRQGVHPEGRFFPDTYLYAKGSSDLAVLKQSLEAMERMLEAAWQQRERSLPLKTPDEALILASIVEKETGRDSDRRRIAGVFVNRLNKGMLLQTDPTVIYGLGQQFDGRLRKRHLQTDTPWNTYTRAGLPPTPIAMPGRASLLAAVQPEKTTAYYFVARGDGSSEFSETLQQHNRAVDRYIRGKP</sequence>
<evidence type="ECO:0000256" key="5">
    <source>
        <dbReference type="ARBA" id="ARBA00023239"/>
    </source>
</evidence>
<dbReference type="NCBIfam" id="TIGR00247">
    <property type="entry name" value="endolytic transglycosylase MltG"/>
    <property type="match status" value="1"/>
</dbReference>
<dbReference type="EMBL" id="RDQM01000017">
    <property type="protein sequence ID" value="RMW95382.1"/>
    <property type="molecule type" value="Genomic_DNA"/>
</dbReference>
<evidence type="ECO:0000313" key="9">
    <source>
        <dbReference type="Proteomes" id="UP000267521"/>
    </source>
</evidence>
<keyword evidence="6 7" id="KW-0961">Cell wall biogenesis/degradation</keyword>
<dbReference type="EC" id="4.2.2.29" evidence="7"/>
<dbReference type="CDD" id="cd08010">
    <property type="entry name" value="MltG_like"/>
    <property type="match status" value="1"/>
</dbReference>
<evidence type="ECO:0000256" key="4">
    <source>
        <dbReference type="ARBA" id="ARBA00023136"/>
    </source>
</evidence>
<evidence type="ECO:0000256" key="1">
    <source>
        <dbReference type="ARBA" id="ARBA00022475"/>
    </source>
</evidence>
<dbReference type="GO" id="GO:0005886">
    <property type="term" value="C:plasma membrane"/>
    <property type="evidence" value="ECO:0007669"/>
    <property type="project" value="UniProtKB-UniRule"/>
</dbReference>
<dbReference type="HAMAP" id="MF_02065">
    <property type="entry name" value="MltG"/>
    <property type="match status" value="1"/>
</dbReference>
<dbReference type="GO" id="GO:0009252">
    <property type="term" value="P:peptidoglycan biosynthetic process"/>
    <property type="evidence" value="ECO:0007669"/>
    <property type="project" value="UniProtKB-UniRule"/>
</dbReference>
<dbReference type="PANTHER" id="PTHR30518">
    <property type="entry name" value="ENDOLYTIC MUREIN TRANSGLYCOSYLASE"/>
    <property type="match status" value="1"/>
</dbReference>
<protein>
    <recommendedName>
        <fullName evidence="7">Endolytic murein transglycosylase</fullName>
        <ecNumber evidence="7">4.2.2.29</ecNumber>
    </recommendedName>
    <alternativeName>
        <fullName evidence="7">Peptidoglycan lytic transglycosylase</fullName>
    </alternativeName>
    <alternativeName>
        <fullName evidence="7">Peptidoglycan polymerization terminase</fullName>
    </alternativeName>
</protein>
<dbReference type="Gene3D" id="3.30.1490.480">
    <property type="entry name" value="Endolytic murein transglycosylase"/>
    <property type="match status" value="1"/>
</dbReference>
<dbReference type="PANTHER" id="PTHR30518:SF2">
    <property type="entry name" value="ENDOLYTIC MUREIN TRANSGLYCOSYLASE"/>
    <property type="match status" value="1"/>
</dbReference>
<keyword evidence="4 7" id="KW-0472">Membrane</keyword>
<name>A0A3M6PWC1_9BURK</name>
<evidence type="ECO:0000256" key="7">
    <source>
        <dbReference type="HAMAP-Rule" id="MF_02065"/>
    </source>
</evidence>
<organism evidence="8 9">
    <name type="scientific">Allofranklinella schreckenbergeri</name>
    <dbReference type="NCBI Taxonomy" id="1076744"/>
    <lineage>
        <taxon>Bacteria</taxon>
        <taxon>Pseudomonadati</taxon>
        <taxon>Pseudomonadota</taxon>
        <taxon>Betaproteobacteria</taxon>
        <taxon>Burkholderiales</taxon>
        <taxon>Comamonadaceae</taxon>
        <taxon>Allofranklinella</taxon>
    </lineage>
</organism>
<evidence type="ECO:0000256" key="2">
    <source>
        <dbReference type="ARBA" id="ARBA00022692"/>
    </source>
</evidence>
<comment type="caution">
    <text evidence="8">The sequence shown here is derived from an EMBL/GenBank/DDBJ whole genome shotgun (WGS) entry which is preliminary data.</text>
</comment>
<keyword evidence="7" id="KW-0997">Cell inner membrane</keyword>